<dbReference type="SUPFAM" id="SSF56935">
    <property type="entry name" value="Porins"/>
    <property type="match status" value="1"/>
</dbReference>
<reference evidence="13" key="1">
    <citation type="submission" date="2022-01" db="EMBL/GenBank/DDBJ databases">
        <title>Genome sequence and assembly of Parabukholderia sp. RG36.</title>
        <authorList>
            <person name="Chhetri G."/>
        </authorList>
    </citation>
    <scope>NUCLEOTIDE SEQUENCE</scope>
    <source>
        <strain evidence="13">RG36</strain>
    </source>
</reference>
<keyword evidence="7" id="KW-0406">Ion transport</keyword>
<evidence type="ECO:0000256" key="9">
    <source>
        <dbReference type="ARBA" id="ARBA00023136"/>
    </source>
</evidence>
<evidence type="ECO:0000256" key="7">
    <source>
        <dbReference type="ARBA" id="ARBA00023065"/>
    </source>
</evidence>
<dbReference type="PRINTS" id="PR00184">
    <property type="entry name" value="NEISSPPORIN"/>
</dbReference>
<dbReference type="GO" id="GO:0034220">
    <property type="term" value="P:monoatomic ion transmembrane transport"/>
    <property type="evidence" value="ECO:0007669"/>
    <property type="project" value="InterPro"/>
</dbReference>
<dbReference type="InterPro" id="IPR001702">
    <property type="entry name" value="Porin_Gram-ve"/>
</dbReference>
<evidence type="ECO:0000313" key="13">
    <source>
        <dbReference type="EMBL" id="MCG5073243.1"/>
    </source>
</evidence>
<evidence type="ECO:0000313" key="14">
    <source>
        <dbReference type="Proteomes" id="UP001139308"/>
    </source>
</evidence>
<evidence type="ECO:0000259" key="12">
    <source>
        <dbReference type="Pfam" id="PF13609"/>
    </source>
</evidence>
<comment type="caution">
    <text evidence="13">The sequence shown here is derived from an EMBL/GenBank/DDBJ whole genome shotgun (WGS) entry which is preliminary data.</text>
</comment>
<evidence type="ECO:0000256" key="2">
    <source>
        <dbReference type="ARBA" id="ARBA00011233"/>
    </source>
</evidence>
<accession>A0A9X1RKT3</accession>
<comment type="subcellular location">
    <subcellularLocation>
        <location evidence="1">Cell outer membrane</location>
        <topology evidence="1">Multi-pass membrane protein</topology>
    </subcellularLocation>
</comment>
<name>A0A9X1RKT3_9BURK</name>
<dbReference type="GO" id="GO:0046930">
    <property type="term" value="C:pore complex"/>
    <property type="evidence" value="ECO:0007669"/>
    <property type="project" value="UniProtKB-KW"/>
</dbReference>
<dbReference type="RefSeq" id="WP_238462984.1">
    <property type="nucleotide sequence ID" value="NZ_JAKLJA010000004.1"/>
</dbReference>
<keyword evidence="4" id="KW-1134">Transmembrane beta strand</keyword>
<evidence type="ECO:0000256" key="11">
    <source>
        <dbReference type="SAM" id="SignalP"/>
    </source>
</evidence>
<feature type="domain" description="Porin" evidence="12">
    <location>
        <begin position="9"/>
        <end position="337"/>
    </location>
</feature>
<dbReference type="GO" id="GO:0009279">
    <property type="term" value="C:cell outer membrane"/>
    <property type="evidence" value="ECO:0007669"/>
    <property type="project" value="UniProtKB-SubCell"/>
</dbReference>
<feature type="chain" id="PRO_5040840706" evidence="11">
    <location>
        <begin position="19"/>
        <end position="379"/>
    </location>
</feature>
<dbReference type="PRINTS" id="PR00182">
    <property type="entry name" value="ECOLNEIPORIN"/>
</dbReference>
<dbReference type="GO" id="GO:0015288">
    <property type="term" value="F:porin activity"/>
    <property type="evidence" value="ECO:0007669"/>
    <property type="project" value="UniProtKB-KW"/>
</dbReference>
<dbReference type="Gene3D" id="2.40.160.10">
    <property type="entry name" value="Porin"/>
    <property type="match status" value="1"/>
</dbReference>
<protein>
    <submittedName>
        <fullName evidence="13">Porin</fullName>
    </submittedName>
</protein>
<evidence type="ECO:0000256" key="5">
    <source>
        <dbReference type="ARBA" id="ARBA00022692"/>
    </source>
</evidence>
<dbReference type="EMBL" id="JAKLJA010000004">
    <property type="protein sequence ID" value="MCG5073243.1"/>
    <property type="molecule type" value="Genomic_DNA"/>
</dbReference>
<organism evidence="13 14">
    <name type="scientific">Paraburkholderia tagetis</name>
    <dbReference type="NCBI Taxonomy" id="2913261"/>
    <lineage>
        <taxon>Bacteria</taxon>
        <taxon>Pseudomonadati</taxon>
        <taxon>Pseudomonadota</taxon>
        <taxon>Betaproteobacteria</taxon>
        <taxon>Burkholderiales</taxon>
        <taxon>Burkholderiaceae</taxon>
        <taxon>Paraburkholderia</taxon>
    </lineage>
</organism>
<keyword evidence="6 11" id="KW-0732">Signal</keyword>
<dbReference type="InterPro" id="IPR033900">
    <property type="entry name" value="Gram_neg_porin_domain"/>
</dbReference>
<dbReference type="Proteomes" id="UP001139308">
    <property type="component" value="Unassembled WGS sequence"/>
</dbReference>
<evidence type="ECO:0000256" key="8">
    <source>
        <dbReference type="ARBA" id="ARBA00023114"/>
    </source>
</evidence>
<dbReference type="CDD" id="cd00342">
    <property type="entry name" value="gram_neg_porins"/>
    <property type="match status" value="1"/>
</dbReference>
<keyword evidence="14" id="KW-1185">Reference proteome</keyword>
<evidence type="ECO:0000256" key="3">
    <source>
        <dbReference type="ARBA" id="ARBA00022448"/>
    </source>
</evidence>
<keyword evidence="9" id="KW-0472">Membrane</keyword>
<keyword evidence="5" id="KW-0812">Transmembrane</keyword>
<dbReference type="Pfam" id="PF13609">
    <property type="entry name" value="Porin_4"/>
    <property type="match status" value="1"/>
</dbReference>
<dbReference type="PANTHER" id="PTHR34501:SF9">
    <property type="entry name" value="MAJOR OUTER MEMBRANE PROTEIN P.IA"/>
    <property type="match status" value="1"/>
</dbReference>
<sequence length="379" mass="39882">MIKQFAIGAAILAAPALAAAQSSVALYGLIDAGVAWSNNQGGHSAVQAVNGAAAGSRWGLTGSEDIGGGSRIVFRLENGFNVMNGALGPGTEMFGRLAYVGVTHPQFGTLTLGRQYDAVVDSVQIYTAALWSTRFGSTFLDLDNLSNTAHSNNSIKYTSPKLWGLQAVGLYSFGNTPGAFGQNANWSVGANYNAASFSVGVAFSHANHPWQSIYDTTGTYEGFARGLYANLQNAQTERNLVVGALLKLGQATMNFAWSHVTLSGLDKSNTFAPGGDFTLDNYQAGLLYWITPSVSVGSAYIYSKGDVTPSGRHPDWQQVNVGADYVLSKRTDIYLALIAQKAGGDGLGANGKPIAQIAGITPSSTGKQFLTTIGLRHKF</sequence>
<dbReference type="InterPro" id="IPR050298">
    <property type="entry name" value="Gram-neg_bact_OMP"/>
</dbReference>
<evidence type="ECO:0000256" key="6">
    <source>
        <dbReference type="ARBA" id="ARBA00022729"/>
    </source>
</evidence>
<proteinExistence type="predicted"/>
<keyword evidence="8" id="KW-0626">Porin</keyword>
<keyword evidence="10" id="KW-0998">Cell outer membrane</keyword>
<evidence type="ECO:0000256" key="4">
    <source>
        <dbReference type="ARBA" id="ARBA00022452"/>
    </source>
</evidence>
<evidence type="ECO:0000256" key="10">
    <source>
        <dbReference type="ARBA" id="ARBA00023237"/>
    </source>
</evidence>
<comment type="subunit">
    <text evidence="2">Homotrimer.</text>
</comment>
<dbReference type="InterPro" id="IPR002299">
    <property type="entry name" value="Porin_Neis"/>
</dbReference>
<gene>
    <name evidence="13" type="ORF">L5014_07675</name>
</gene>
<evidence type="ECO:0000256" key="1">
    <source>
        <dbReference type="ARBA" id="ARBA00004571"/>
    </source>
</evidence>
<dbReference type="InterPro" id="IPR023614">
    <property type="entry name" value="Porin_dom_sf"/>
</dbReference>
<dbReference type="PANTHER" id="PTHR34501">
    <property type="entry name" value="PROTEIN YDDL-RELATED"/>
    <property type="match status" value="1"/>
</dbReference>
<feature type="signal peptide" evidence="11">
    <location>
        <begin position="1"/>
        <end position="18"/>
    </location>
</feature>
<dbReference type="AlphaFoldDB" id="A0A9X1RKT3"/>
<keyword evidence="3" id="KW-0813">Transport</keyword>